<protein>
    <submittedName>
        <fullName evidence="1">Uncharacterized protein</fullName>
    </submittedName>
</protein>
<dbReference type="Proteomes" id="UP001443914">
    <property type="component" value="Unassembled WGS sequence"/>
</dbReference>
<evidence type="ECO:0000313" key="2">
    <source>
        <dbReference type="Proteomes" id="UP001443914"/>
    </source>
</evidence>
<evidence type="ECO:0000313" key="1">
    <source>
        <dbReference type="EMBL" id="KAK9756348.1"/>
    </source>
</evidence>
<accession>A0AAW1NHM7</accession>
<reference evidence="1" key="1">
    <citation type="submission" date="2024-03" db="EMBL/GenBank/DDBJ databases">
        <title>WGS assembly of Saponaria officinalis var. Norfolk2.</title>
        <authorList>
            <person name="Jenkins J."/>
            <person name="Shu S."/>
            <person name="Grimwood J."/>
            <person name="Barry K."/>
            <person name="Goodstein D."/>
            <person name="Schmutz J."/>
            <person name="Leebens-Mack J."/>
            <person name="Osbourn A."/>
        </authorList>
    </citation>
    <scope>NUCLEOTIDE SEQUENCE [LARGE SCALE GENOMIC DNA]</scope>
    <source>
        <strain evidence="1">JIC</strain>
    </source>
</reference>
<organism evidence="1 2">
    <name type="scientific">Saponaria officinalis</name>
    <name type="common">Common soapwort</name>
    <name type="synonym">Lychnis saponaria</name>
    <dbReference type="NCBI Taxonomy" id="3572"/>
    <lineage>
        <taxon>Eukaryota</taxon>
        <taxon>Viridiplantae</taxon>
        <taxon>Streptophyta</taxon>
        <taxon>Embryophyta</taxon>
        <taxon>Tracheophyta</taxon>
        <taxon>Spermatophyta</taxon>
        <taxon>Magnoliopsida</taxon>
        <taxon>eudicotyledons</taxon>
        <taxon>Gunneridae</taxon>
        <taxon>Pentapetalae</taxon>
        <taxon>Caryophyllales</taxon>
        <taxon>Caryophyllaceae</taxon>
        <taxon>Caryophylleae</taxon>
        <taxon>Saponaria</taxon>
    </lineage>
</organism>
<sequence>MCLMGKSCASDSDNEDEEMPTMPEAWLIEKAHRELLSLSDFVSSHGLQRNKIQLPYQLPRVNILPPCSRVLNSFGSNNNFKIMGSGTKGVALPYGMWITAILEHKDVTAHSYLAIPSRGEASKDLFQHVKLSPANIVNSDKAETDSDLAGLEKWLDRFTQSLQAQAQSLSAHSRQITDLSALVKPQTDIIEEAGVRIADKTKGDFDALRTHYTAPIARIDQFGGQLGFLALVSLHPTPTSLLPPCHSPNAYETSWFCNQLNTYATVSLSFVYV</sequence>
<dbReference type="AlphaFoldDB" id="A0AAW1NHM7"/>
<gene>
    <name evidence="1" type="ORF">RND81_01G090600</name>
</gene>
<comment type="caution">
    <text evidence="1">The sequence shown here is derived from an EMBL/GenBank/DDBJ whole genome shotgun (WGS) entry which is preliminary data.</text>
</comment>
<proteinExistence type="predicted"/>
<dbReference type="EMBL" id="JBDFQZ010000001">
    <property type="protein sequence ID" value="KAK9756348.1"/>
    <property type="molecule type" value="Genomic_DNA"/>
</dbReference>
<keyword evidence="2" id="KW-1185">Reference proteome</keyword>
<name>A0AAW1NHM7_SAPOF</name>